<evidence type="ECO:0000313" key="2">
    <source>
        <dbReference type="Proteomes" id="UP000198440"/>
    </source>
</evidence>
<dbReference type="Proteomes" id="UP000198440">
    <property type="component" value="Unassembled WGS sequence"/>
</dbReference>
<gene>
    <name evidence="1" type="ORF">SAMN04488078_11073</name>
</gene>
<organism evidence="1 2">
    <name type="scientific">Antarctobacter heliothermus</name>
    <dbReference type="NCBI Taxonomy" id="74033"/>
    <lineage>
        <taxon>Bacteria</taxon>
        <taxon>Pseudomonadati</taxon>
        <taxon>Pseudomonadota</taxon>
        <taxon>Alphaproteobacteria</taxon>
        <taxon>Rhodobacterales</taxon>
        <taxon>Roseobacteraceae</taxon>
        <taxon>Antarctobacter</taxon>
    </lineage>
</organism>
<dbReference type="OrthoDB" id="7874519at2"/>
<dbReference type="AlphaFoldDB" id="A0A239LWU7"/>
<evidence type="ECO:0000313" key="1">
    <source>
        <dbReference type="EMBL" id="SNT34845.1"/>
    </source>
</evidence>
<protein>
    <submittedName>
        <fullName evidence="1">Uncharacterized protein</fullName>
    </submittedName>
</protein>
<dbReference type="EMBL" id="FZON01000107">
    <property type="protein sequence ID" value="SNT34845.1"/>
    <property type="molecule type" value="Genomic_DNA"/>
</dbReference>
<sequence>MLDLIDRPVWLTSFWGFSPDTWGCVGFSDKWRRDKFLPDAKKGALVAIYVTKGKGPDNQRGKVIGILETTGETGHIQGFLTGDAWAEKEADPKSRGKWEYAVRVSRAWIIDEAEWQDVDDIFGETYGSNSAELIGANGVRLSDAEADRLSDLTVHEVPVYGQTEKLDSAVRPFSDALKPSRAVIPAKEPYFVGEVDGPKFLYILRLEGGVANWLGETIDDEDDQMIIKVGFSKSPYKRRDQIQSAYPAGQFRWEVMLPEPIPDAAPYPNAATAIKGEDAMKARLFKGGARVLGGEFYLAEEWLVRKCWIAGKMAAEEAASSV</sequence>
<name>A0A239LWU7_9RHOB</name>
<proteinExistence type="predicted"/>
<dbReference type="RefSeq" id="WP_089280448.1">
    <property type="nucleotide sequence ID" value="NZ_FZON01000107.1"/>
</dbReference>
<accession>A0A239LWU7</accession>
<reference evidence="1 2" key="1">
    <citation type="submission" date="2017-06" db="EMBL/GenBank/DDBJ databases">
        <authorList>
            <person name="Kim H.J."/>
            <person name="Triplett B.A."/>
        </authorList>
    </citation>
    <scope>NUCLEOTIDE SEQUENCE [LARGE SCALE GENOMIC DNA]</scope>
    <source>
        <strain evidence="1 2">DSM 11445</strain>
    </source>
</reference>